<dbReference type="InterPro" id="IPR014001">
    <property type="entry name" value="Helicase_ATP-bd"/>
</dbReference>
<dbReference type="InterPro" id="IPR050742">
    <property type="entry name" value="Helicase_Restrict-Modif_Enz"/>
</dbReference>
<dbReference type="GO" id="GO:0003677">
    <property type="term" value="F:DNA binding"/>
    <property type="evidence" value="ECO:0007669"/>
    <property type="project" value="UniProtKB-KW"/>
</dbReference>
<reference evidence="3 4" key="1">
    <citation type="submission" date="2015-12" db="EMBL/GenBank/DDBJ databases">
        <authorList>
            <person name="Shamseldin A."/>
            <person name="Moawad H."/>
            <person name="Abd El-Rahim W.M."/>
            <person name="Sadowsky M.J."/>
        </authorList>
    </citation>
    <scope>NUCLEOTIDE SEQUENCE [LARGE SCALE GENOMIC DNA]</scope>
    <source>
        <strain evidence="3 4">ZGT118</strain>
    </source>
</reference>
<dbReference type="AlphaFoldDB" id="A0A0X3TQ22"/>
<evidence type="ECO:0000313" key="4">
    <source>
        <dbReference type="Proteomes" id="UP000053791"/>
    </source>
</evidence>
<dbReference type="PROSITE" id="PS51192">
    <property type="entry name" value="HELICASE_ATP_BIND_1"/>
    <property type="match status" value="1"/>
</dbReference>
<dbReference type="GO" id="GO:0005829">
    <property type="term" value="C:cytosol"/>
    <property type="evidence" value="ECO:0007669"/>
    <property type="project" value="TreeGrafter"/>
</dbReference>
<keyword evidence="3" id="KW-0378">Hydrolase</keyword>
<dbReference type="Pfam" id="PF04313">
    <property type="entry name" value="HSDR_N"/>
    <property type="match status" value="1"/>
</dbReference>
<feature type="compositionally biased region" description="Acidic residues" evidence="1">
    <location>
        <begin position="596"/>
        <end position="613"/>
    </location>
</feature>
<evidence type="ECO:0000259" key="2">
    <source>
        <dbReference type="PROSITE" id="PS51192"/>
    </source>
</evidence>
<dbReference type="SMART" id="SM00487">
    <property type="entry name" value="DEXDc"/>
    <property type="match status" value="1"/>
</dbReference>
<feature type="domain" description="Helicase ATP-binding" evidence="2">
    <location>
        <begin position="177"/>
        <end position="359"/>
    </location>
</feature>
<dbReference type="InterPro" id="IPR006935">
    <property type="entry name" value="Helicase/UvrB_N"/>
</dbReference>
<dbReference type="InterPro" id="IPR013670">
    <property type="entry name" value="EcoEI_R_C_dom"/>
</dbReference>
<feature type="region of interest" description="Disordered" evidence="1">
    <location>
        <begin position="565"/>
        <end position="633"/>
    </location>
</feature>
<keyword evidence="4" id="KW-1185">Reference proteome</keyword>
<dbReference type="Gene3D" id="3.90.1570.30">
    <property type="match status" value="1"/>
</dbReference>
<dbReference type="EMBL" id="LQBQ01000023">
    <property type="protein sequence ID" value="KUJ77865.1"/>
    <property type="molecule type" value="Genomic_DNA"/>
</dbReference>
<name>A0A0X3TQ22_9RHOB</name>
<comment type="caution">
    <text evidence="3">The sequence shown here is derived from an EMBL/GenBank/DDBJ whole genome shotgun (WGS) entry which is preliminary data.</text>
</comment>
<dbReference type="GO" id="GO:0005524">
    <property type="term" value="F:ATP binding"/>
    <property type="evidence" value="ECO:0007669"/>
    <property type="project" value="UniProtKB-KW"/>
</dbReference>
<protein>
    <submittedName>
        <fullName evidence="3">Restriction endonuclease</fullName>
    </submittedName>
</protein>
<dbReference type="Pfam" id="PF04851">
    <property type="entry name" value="ResIII"/>
    <property type="match status" value="1"/>
</dbReference>
<dbReference type="Proteomes" id="UP000053791">
    <property type="component" value="Unassembled WGS sequence"/>
</dbReference>
<dbReference type="PANTHER" id="PTHR47396:SF1">
    <property type="entry name" value="ATP-DEPENDENT HELICASE IRC3-RELATED"/>
    <property type="match status" value="1"/>
</dbReference>
<evidence type="ECO:0000313" key="3">
    <source>
        <dbReference type="EMBL" id="KUJ77865.1"/>
    </source>
</evidence>
<dbReference type="Pfam" id="PF08463">
    <property type="entry name" value="EcoEI_R_C"/>
    <property type="match status" value="1"/>
</dbReference>
<dbReference type="PANTHER" id="PTHR47396">
    <property type="entry name" value="TYPE I RESTRICTION ENZYME ECOKI R PROTEIN"/>
    <property type="match status" value="1"/>
</dbReference>
<accession>A0A0X3TQ22</accession>
<dbReference type="GO" id="GO:0009035">
    <property type="term" value="F:type I site-specific deoxyribonuclease activity"/>
    <property type="evidence" value="ECO:0007669"/>
    <property type="project" value="UniProtKB-EC"/>
</dbReference>
<dbReference type="CDD" id="cd18032">
    <property type="entry name" value="DEXHc_RE_I_III_res"/>
    <property type="match status" value="1"/>
</dbReference>
<sequence length="819" mass="91846">MDKQLLSERDICSKYITPALQSAGWDLQTQISEEKTLTDGRIIVRGKLVARGKQKRADYVLYLKPNIPIAVIEAKDNKHAIGDGMQQALTYAKMLRVPFAFSSNGDGFVFHDKTGFSAAMETQIGLNEFPSPESLLRRYEAWKGMNEAQAGVAFHGYHDTGKTPRYYQMNAVNAAVEAIAQGQSRLLLVMATGTGKTFTAFQIIWRLWKSGAKKRILFLADRNVLVDQTMVNDFRPFEGAMAKLSTHSKTIERADGSVETLDLAIDKKRRINTAYEIYLGLYQALTGPTEAQKIYKELSPDFFDLIVVDECHRGSAADDSAWREILEYFSSATQIGMTATPKETEYVSNINYFGAPIYSYSLREGIDDGFLAPYKVIKCHIDRDVQGYRPDPGQLDRDGNEVEDRIYNAKDFDRTLVIDDRTKLVAQRVTQFLKESGDRYQKTIVFCVDQEHAARMRQALVNENQDLVAKDPRYVMRITGNDKEGLNELSNFIDPEVDYPVIVTTSRLLSTGVDAQTCRLIVLDREVGSMTEFKQIVGRGTRVHTDTGKYYFTLMDFRGATNHFADPDFDGDPVQIYQPGPDDPMMPPDEPAPGPGEDEGGSDGGEDLIDPVDPEGSWIDPGQDTSPPTGPQKKIYVDGIGATILAERVEYLDSNGKLVTESLKDFTRKHLTKRFATMDDFLRRWNEEERKQAIIEELAEEGLDLKIIGSELGKDLDPFDLICHVAFDAKPLTRKERANNVKKQDAFGRYGDTARAVLEALLDKYADDGVLNLDDTNVLKIDPFAHMGTPLELVRAFGGKAAYQKAVQDLQDAIYKKVS</sequence>
<evidence type="ECO:0000256" key="1">
    <source>
        <dbReference type="SAM" id="MobiDB-lite"/>
    </source>
</evidence>
<feature type="compositionally biased region" description="Pro residues" evidence="1">
    <location>
        <begin position="581"/>
        <end position="594"/>
    </location>
</feature>
<dbReference type="InterPro" id="IPR027417">
    <property type="entry name" value="P-loop_NTPase"/>
</dbReference>
<dbReference type="InterPro" id="IPR007409">
    <property type="entry name" value="Restrct_endonuc_type1_HsdR_N"/>
</dbReference>
<keyword evidence="3" id="KW-0540">Nuclease</keyword>
<organism evidence="3 4">
    <name type="scientific">Ruegeria marisrubri</name>
    <dbReference type="NCBI Taxonomy" id="1685379"/>
    <lineage>
        <taxon>Bacteria</taxon>
        <taxon>Pseudomonadati</taxon>
        <taxon>Pseudomonadota</taxon>
        <taxon>Alphaproteobacteria</taxon>
        <taxon>Rhodobacterales</taxon>
        <taxon>Roseobacteraceae</taxon>
        <taxon>Ruegeria</taxon>
    </lineage>
</organism>
<dbReference type="CDD" id="cd18799">
    <property type="entry name" value="SF2_C_EcoAI-like"/>
    <property type="match status" value="1"/>
</dbReference>
<dbReference type="NCBIfam" id="NF046051">
    <property type="entry name" value="restrict_EcoAI"/>
    <property type="match status" value="1"/>
</dbReference>
<dbReference type="RefSeq" id="WP_068346820.1">
    <property type="nucleotide sequence ID" value="NZ_LQBQ01000023.1"/>
</dbReference>
<dbReference type="SUPFAM" id="SSF52540">
    <property type="entry name" value="P-loop containing nucleoside triphosphate hydrolases"/>
    <property type="match status" value="2"/>
</dbReference>
<dbReference type="Gene3D" id="3.40.50.300">
    <property type="entry name" value="P-loop containing nucleotide triphosphate hydrolases"/>
    <property type="match status" value="2"/>
</dbReference>
<dbReference type="OrthoDB" id="9803459at2"/>
<keyword evidence="3" id="KW-0255">Endonuclease</keyword>
<proteinExistence type="predicted"/>
<gene>
    <name evidence="3" type="ORF">AVO45_07775</name>
</gene>
<dbReference type="STRING" id="1685379.AVO45_07775"/>
<dbReference type="GO" id="GO:0009307">
    <property type="term" value="P:DNA restriction-modification system"/>
    <property type="evidence" value="ECO:0007669"/>
    <property type="project" value="UniProtKB-KW"/>
</dbReference>